<evidence type="ECO:0000259" key="5">
    <source>
        <dbReference type="PROSITE" id="PS50931"/>
    </source>
</evidence>
<dbReference type="PANTHER" id="PTHR30419">
    <property type="entry name" value="HTH-TYPE TRANSCRIPTIONAL REGULATOR YBHD"/>
    <property type="match status" value="1"/>
</dbReference>
<dbReference type="Pfam" id="PF03466">
    <property type="entry name" value="LysR_substrate"/>
    <property type="match status" value="1"/>
</dbReference>
<dbReference type="RefSeq" id="WP_303994920.1">
    <property type="nucleotide sequence ID" value="NZ_DXWG01000001.1"/>
</dbReference>
<evidence type="ECO:0000313" key="7">
    <source>
        <dbReference type="Proteomes" id="UP000780768"/>
    </source>
</evidence>
<keyword evidence="2" id="KW-0805">Transcription regulation</keyword>
<dbReference type="FunFam" id="1.10.10.10:FF:000001">
    <property type="entry name" value="LysR family transcriptional regulator"/>
    <property type="match status" value="1"/>
</dbReference>
<reference evidence="6" key="1">
    <citation type="journal article" date="2021" name="PeerJ">
        <title>Extensive microbial diversity within the chicken gut microbiome revealed by metagenomics and culture.</title>
        <authorList>
            <person name="Gilroy R."/>
            <person name="Ravi A."/>
            <person name="Getino M."/>
            <person name="Pursley I."/>
            <person name="Horton D.L."/>
            <person name="Alikhan N.F."/>
            <person name="Baker D."/>
            <person name="Gharbi K."/>
            <person name="Hall N."/>
            <person name="Watson M."/>
            <person name="Adriaenssens E.M."/>
            <person name="Foster-Nyarko E."/>
            <person name="Jarju S."/>
            <person name="Secka A."/>
            <person name="Antonio M."/>
            <person name="Oren A."/>
            <person name="Chaudhuri R.R."/>
            <person name="La Ragione R."/>
            <person name="Hildebrand F."/>
            <person name="Pallen M.J."/>
        </authorList>
    </citation>
    <scope>NUCLEOTIDE SEQUENCE</scope>
    <source>
        <strain evidence="6">7318</strain>
    </source>
</reference>
<dbReference type="Pfam" id="PF00126">
    <property type="entry name" value="HTH_1"/>
    <property type="match status" value="1"/>
</dbReference>
<dbReference type="Proteomes" id="UP000780768">
    <property type="component" value="Unassembled WGS sequence"/>
</dbReference>
<evidence type="ECO:0000256" key="2">
    <source>
        <dbReference type="ARBA" id="ARBA00023015"/>
    </source>
</evidence>
<dbReference type="GO" id="GO:0005829">
    <property type="term" value="C:cytosol"/>
    <property type="evidence" value="ECO:0007669"/>
    <property type="project" value="TreeGrafter"/>
</dbReference>
<dbReference type="InterPro" id="IPR000847">
    <property type="entry name" value="LysR_HTH_N"/>
</dbReference>
<organism evidence="6 7">
    <name type="scientific">Megamonas hypermegale</name>
    <dbReference type="NCBI Taxonomy" id="158847"/>
    <lineage>
        <taxon>Bacteria</taxon>
        <taxon>Bacillati</taxon>
        <taxon>Bacillota</taxon>
        <taxon>Negativicutes</taxon>
        <taxon>Selenomonadales</taxon>
        <taxon>Selenomonadaceae</taxon>
        <taxon>Megamonas</taxon>
    </lineage>
</organism>
<accession>A0A921HR90</accession>
<feature type="domain" description="HTH lysR-type" evidence="5">
    <location>
        <begin position="3"/>
        <end position="60"/>
    </location>
</feature>
<dbReference type="SUPFAM" id="SSF46785">
    <property type="entry name" value="Winged helix' DNA-binding domain"/>
    <property type="match status" value="1"/>
</dbReference>
<dbReference type="Gene3D" id="3.40.190.290">
    <property type="match status" value="1"/>
</dbReference>
<dbReference type="GO" id="GO:0003700">
    <property type="term" value="F:DNA-binding transcription factor activity"/>
    <property type="evidence" value="ECO:0007669"/>
    <property type="project" value="InterPro"/>
</dbReference>
<dbReference type="InterPro" id="IPR050950">
    <property type="entry name" value="HTH-type_LysR_regulators"/>
</dbReference>
<reference evidence="6" key="2">
    <citation type="submission" date="2021-09" db="EMBL/GenBank/DDBJ databases">
        <authorList>
            <person name="Gilroy R."/>
        </authorList>
    </citation>
    <scope>NUCLEOTIDE SEQUENCE</scope>
    <source>
        <strain evidence="6">7318</strain>
    </source>
</reference>
<dbReference type="PANTHER" id="PTHR30419:SF8">
    <property type="entry name" value="NITROGEN ASSIMILATION TRANSCRIPTIONAL ACTIVATOR-RELATED"/>
    <property type="match status" value="1"/>
</dbReference>
<gene>
    <name evidence="6" type="ORF">K8V65_08150</name>
</gene>
<dbReference type="SUPFAM" id="SSF53850">
    <property type="entry name" value="Periplasmic binding protein-like II"/>
    <property type="match status" value="1"/>
</dbReference>
<dbReference type="CDD" id="cd05466">
    <property type="entry name" value="PBP2_LTTR_substrate"/>
    <property type="match status" value="1"/>
</dbReference>
<keyword evidence="4" id="KW-0804">Transcription</keyword>
<dbReference type="GO" id="GO:0003677">
    <property type="term" value="F:DNA binding"/>
    <property type="evidence" value="ECO:0007669"/>
    <property type="project" value="UniProtKB-KW"/>
</dbReference>
<dbReference type="InterPro" id="IPR005119">
    <property type="entry name" value="LysR_subst-bd"/>
</dbReference>
<dbReference type="Gene3D" id="1.10.10.10">
    <property type="entry name" value="Winged helix-like DNA-binding domain superfamily/Winged helix DNA-binding domain"/>
    <property type="match status" value="1"/>
</dbReference>
<protein>
    <submittedName>
        <fullName evidence="6">LysR family transcriptional regulator</fullName>
    </submittedName>
</protein>
<sequence>MYVEFRLLKYFLAVAREENITKAANVLHITQPTLSRQLAQLEEDLNVKLFIRGKRSIVLTNEGMLLRRRAEEIIDLVDKTQKELLEQEANIDGTITISYGELYAVDILARIIKEFKKKHPLVKFNLYTASGELVKERLDRGLIDIGIFLESINKEKFEVIPIPIKERWVVVMRNDAPLAAKSAVNVADLKNVPLILPEHADRSELVNYFGDDFADLQIDFMSNLTTNSSIMVKYGLGYSLVIEGSLPFVDNKNNTGGICYRPLSPDFTTSSFIAWKRQQPSSLAVEKFIEHTKCFLSMMK</sequence>
<evidence type="ECO:0000313" key="6">
    <source>
        <dbReference type="EMBL" id="HJF85616.1"/>
    </source>
</evidence>
<dbReference type="PROSITE" id="PS50931">
    <property type="entry name" value="HTH_LYSR"/>
    <property type="match status" value="1"/>
</dbReference>
<comment type="caution">
    <text evidence="6">The sequence shown here is derived from an EMBL/GenBank/DDBJ whole genome shotgun (WGS) entry which is preliminary data.</text>
</comment>
<dbReference type="EMBL" id="DYVR01000226">
    <property type="protein sequence ID" value="HJF85616.1"/>
    <property type="molecule type" value="Genomic_DNA"/>
</dbReference>
<dbReference type="InterPro" id="IPR036388">
    <property type="entry name" value="WH-like_DNA-bd_sf"/>
</dbReference>
<comment type="similarity">
    <text evidence="1">Belongs to the LysR transcriptional regulatory family.</text>
</comment>
<dbReference type="InterPro" id="IPR036390">
    <property type="entry name" value="WH_DNA-bd_sf"/>
</dbReference>
<keyword evidence="3" id="KW-0238">DNA-binding</keyword>
<proteinExistence type="inferred from homology"/>
<dbReference type="PRINTS" id="PR00039">
    <property type="entry name" value="HTHLYSR"/>
</dbReference>
<evidence type="ECO:0000256" key="4">
    <source>
        <dbReference type="ARBA" id="ARBA00023163"/>
    </source>
</evidence>
<dbReference type="AlphaFoldDB" id="A0A921HR90"/>
<evidence type="ECO:0000256" key="3">
    <source>
        <dbReference type="ARBA" id="ARBA00023125"/>
    </source>
</evidence>
<evidence type="ECO:0000256" key="1">
    <source>
        <dbReference type="ARBA" id="ARBA00009437"/>
    </source>
</evidence>
<name>A0A921HR90_9FIRM</name>